<gene>
    <name evidence="2" type="ORF">BN1232_06028</name>
</gene>
<dbReference type="SUPFAM" id="SSF52091">
    <property type="entry name" value="SpoIIaa-like"/>
    <property type="match status" value="1"/>
</dbReference>
<dbReference type="RefSeq" id="WP_175364689.1">
    <property type="nucleotide sequence ID" value="NZ_CTEE01000002.1"/>
</dbReference>
<evidence type="ECO:0000313" key="3">
    <source>
        <dbReference type="Proteomes" id="UP000199251"/>
    </source>
</evidence>
<dbReference type="InterPro" id="IPR036513">
    <property type="entry name" value="STAS_dom_sf"/>
</dbReference>
<dbReference type="AlphaFoldDB" id="A0A0E3WE84"/>
<accession>A0A0E3WE84</accession>
<reference evidence="2 3" key="1">
    <citation type="submission" date="2015-03" db="EMBL/GenBank/DDBJ databases">
        <authorList>
            <person name="Urmite Genomes"/>
        </authorList>
    </citation>
    <scope>NUCLEOTIDE SEQUENCE [LARGE SCALE GENOMIC DNA]</scope>
    <source>
        <strain evidence="2 3">CSUR P1491</strain>
    </source>
</reference>
<dbReference type="InterPro" id="IPR038396">
    <property type="entry name" value="SpoIIAA-like_sf"/>
</dbReference>
<evidence type="ECO:0000313" key="2">
    <source>
        <dbReference type="EMBL" id="CQD24056.1"/>
    </source>
</evidence>
<feature type="region of interest" description="Disordered" evidence="1">
    <location>
        <begin position="60"/>
        <end position="82"/>
    </location>
</feature>
<protein>
    <submittedName>
        <fullName evidence="2">Uncharacterized protein</fullName>
    </submittedName>
</protein>
<organism evidence="2 3">
    <name type="scientific">Mycobacterium lentiflavum</name>
    <dbReference type="NCBI Taxonomy" id="141349"/>
    <lineage>
        <taxon>Bacteria</taxon>
        <taxon>Bacillati</taxon>
        <taxon>Actinomycetota</taxon>
        <taxon>Actinomycetes</taxon>
        <taxon>Mycobacteriales</taxon>
        <taxon>Mycobacteriaceae</taxon>
        <taxon>Mycobacterium</taxon>
        <taxon>Mycobacterium simiae complex</taxon>
    </lineage>
</organism>
<dbReference type="EMBL" id="CTEE01000002">
    <property type="protein sequence ID" value="CQD24056.1"/>
    <property type="molecule type" value="Genomic_DNA"/>
</dbReference>
<dbReference type="Proteomes" id="UP000199251">
    <property type="component" value="Unassembled WGS sequence"/>
</dbReference>
<evidence type="ECO:0000256" key="1">
    <source>
        <dbReference type="SAM" id="MobiDB-lite"/>
    </source>
</evidence>
<sequence length="82" mass="8856">MIEKLQDFPDNVAAYACHGHLTKADYAEVIPHIQDKLARHKKLRAYTELAPDFAGGPPRYPCPAVAGQHPAQSGAGGARTTF</sequence>
<name>A0A0E3WE84_MYCLN</name>
<proteinExistence type="predicted"/>
<dbReference type="Gene3D" id="3.40.50.10600">
    <property type="entry name" value="SpoIIaa-like domains"/>
    <property type="match status" value="1"/>
</dbReference>
<dbReference type="STRING" id="141349.BN1232_06028"/>